<keyword evidence="2 12" id="KW-0639">Primosome</keyword>
<gene>
    <name evidence="12 16" type="primary">dnaG</name>
    <name evidence="16" type="ordered locus">Bfl057</name>
</gene>
<keyword evidence="11 12" id="KW-0804">Transcription</keyword>
<evidence type="ECO:0000256" key="4">
    <source>
        <dbReference type="ARBA" id="ARBA00022695"/>
    </source>
</evidence>
<dbReference type="PIRSF" id="PIRSF002811">
    <property type="entry name" value="DnaG"/>
    <property type="match status" value="1"/>
</dbReference>
<dbReference type="InterPro" id="IPR030846">
    <property type="entry name" value="DnaG_bac"/>
</dbReference>
<evidence type="ECO:0000256" key="9">
    <source>
        <dbReference type="ARBA" id="ARBA00022842"/>
    </source>
</evidence>
<feature type="zinc finger region" description="CHC2-type" evidence="12 14">
    <location>
        <begin position="40"/>
        <end position="64"/>
    </location>
</feature>
<comment type="function">
    <text evidence="12 13">RNA polymerase that catalyzes the synthesis of short RNA molecules used as primers for DNA polymerase during DNA replication.</text>
</comment>
<evidence type="ECO:0000256" key="12">
    <source>
        <dbReference type="HAMAP-Rule" id="MF_00974"/>
    </source>
</evidence>
<dbReference type="GO" id="GO:0003899">
    <property type="term" value="F:DNA-directed RNA polymerase activity"/>
    <property type="evidence" value="ECO:0007669"/>
    <property type="project" value="UniProtKB-UniRule"/>
</dbReference>
<keyword evidence="9" id="KW-0460">Magnesium</keyword>
<dbReference type="AlphaFoldDB" id="Q7VQR1"/>
<dbReference type="Gene3D" id="1.20.50.20">
    <property type="entry name" value="DnaG, RNA polymerase domain, helical bundle"/>
    <property type="match status" value="1"/>
</dbReference>
<dbReference type="InterPro" id="IPR013173">
    <property type="entry name" value="DNA_primase_DnaG_DnaB-bd_dom"/>
</dbReference>
<comment type="subunit">
    <text evidence="12">Monomer. Interacts with DnaB.</text>
</comment>
<evidence type="ECO:0000313" key="16">
    <source>
        <dbReference type="EMBL" id="CAD83582.1"/>
    </source>
</evidence>
<proteinExistence type="inferred from homology"/>
<dbReference type="GO" id="GO:0000428">
    <property type="term" value="C:DNA-directed RNA polymerase complex"/>
    <property type="evidence" value="ECO:0007669"/>
    <property type="project" value="UniProtKB-KW"/>
</dbReference>
<dbReference type="GO" id="GO:0003677">
    <property type="term" value="F:DNA binding"/>
    <property type="evidence" value="ECO:0007669"/>
    <property type="project" value="UniProtKB-KW"/>
</dbReference>
<keyword evidence="5 12" id="KW-0235">DNA replication</keyword>
<dbReference type="FunFam" id="3.90.980.10:FF:000001">
    <property type="entry name" value="DNA primase"/>
    <property type="match status" value="1"/>
</dbReference>
<dbReference type="HOGENOM" id="CLU_013501_5_2_6"/>
<evidence type="ECO:0000256" key="6">
    <source>
        <dbReference type="ARBA" id="ARBA00022723"/>
    </source>
</evidence>
<keyword evidence="8 12" id="KW-0862">Zinc</keyword>
<dbReference type="Gene3D" id="3.40.1360.10">
    <property type="match status" value="1"/>
</dbReference>
<dbReference type="GO" id="GO:0006269">
    <property type="term" value="P:DNA replication, synthesis of primer"/>
    <property type="evidence" value="ECO:0007669"/>
    <property type="project" value="UniProtKB-UniRule"/>
</dbReference>
<comment type="cofactor">
    <cofactor evidence="12 13 14">
        <name>Zn(2+)</name>
        <dbReference type="ChEBI" id="CHEBI:29105"/>
    </cofactor>
    <text evidence="12 13 14">Binds 1 zinc ion per monomer.</text>
</comment>
<dbReference type="EMBL" id="BX248583">
    <property type="protein sequence ID" value="CAD83582.1"/>
    <property type="molecule type" value="Genomic_DNA"/>
</dbReference>
<dbReference type="GO" id="GO:0008270">
    <property type="term" value="F:zinc ion binding"/>
    <property type="evidence" value="ECO:0007669"/>
    <property type="project" value="UniProtKB-UniRule"/>
</dbReference>
<dbReference type="SMART" id="SM00400">
    <property type="entry name" value="ZnF_CHCC"/>
    <property type="match status" value="1"/>
</dbReference>
<dbReference type="InterPro" id="IPR034151">
    <property type="entry name" value="TOPRIM_DnaG_bac"/>
</dbReference>
<dbReference type="Pfam" id="PF08275">
    <property type="entry name" value="DNAG_N"/>
    <property type="match status" value="1"/>
</dbReference>
<dbReference type="SUPFAM" id="SSF117023">
    <property type="entry name" value="DNA primase DnaG, C-terminal domain"/>
    <property type="match status" value="1"/>
</dbReference>
<evidence type="ECO:0000256" key="3">
    <source>
        <dbReference type="ARBA" id="ARBA00022679"/>
    </source>
</evidence>
<name>Q7VQR1_BLOFL</name>
<dbReference type="Pfam" id="PF08278">
    <property type="entry name" value="DnaG_DnaB_bind"/>
    <property type="match status" value="1"/>
</dbReference>
<organism evidence="16 17">
    <name type="scientific">Blochmanniella floridana</name>
    <dbReference type="NCBI Taxonomy" id="203907"/>
    <lineage>
        <taxon>Bacteria</taxon>
        <taxon>Pseudomonadati</taxon>
        <taxon>Pseudomonadota</taxon>
        <taxon>Gammaproteobacteria</taxon>
        <taxon>Enterobacterales</taxon>
        <taxon>Enterobacteriaceae</taxon>
        <taxon>ant endosymbionts</taxon>
        <taxon>Candidatus Blochmanniella</taxon>
    </lineage>
</organism>
<dbReference type="InterPro" id="IPR006171">
    <property type="entry name" value="TOPRIM_dom"/>
</dbReference>
<dbReference type="InterPro" id="IPR019475">
    <property type="entry name" value="DNA_primase_DnaB-bd"/>
</dbReference>
<dbReference type="InterPro" id="IPR006295">
    <property type="entry name" value="DNA_primase_DnaG"/>
</dbReference>
<dbReference type="Gene3D" id="3.90.580.10">
    <property type="entry name" value="Zinc finger, CHC2-type domain"/>
    <property type="match status" value="1"/>
</dbReference>
<dbReference type="STRING" id="203907.Bfl057"/>
<dbReference type="InterPro" id="IPR037068">
    <property type="entry name" value="DNA_primase_core_N_sf"/>
</dbReference>
<evidence type="ECO:0000256" key="7">
    <source>
        <dbReference type="ARBA" id="ARBA00022771"/>
    </source>
</evidence>
<dbReference type="CDD" id="cd03364">
    <property type="entry name" value="TOPRIM_DnaG_primases"/>
    <property type="match status" value="1"/>
</dbReference>
<dbReference type="PANTHER" id="PTHR30313:SF2">
    <property type="entry name" value="DNA PRIMASE"/>
    <property type="match status" value="1"/>
</dbReference>
<dbReference type="SMART" id="SM00493">
    <property type="entry name" value="TOPRIM"/>
    <property type="match status" value="1"/>
</dbReference>
<dbReference type="Pfam" id="PF10410">
    <property type="entry name" value="DnaB_bind"/>
    <property type="match status" value="1"/>
</dbReference>
<evidence type="ECO:0000259" key="15">
    <source>
        <dbReference type="PROSITE" id="PS50880"/>
    </source>
</evidence>
<evidence type="ECO:0000256" key="13">
    <source>
        <dbReference type="PIRNR" id="PIRNR002811"/>
    </source>
</evidence>
<dbReference type="FunFam" id="3.40.1360.10:FF:000002">
    <property type="entry name" value="DNA primase"/>
    <property type="match status" value="1"/>
</dbReference>
<dbReference type="Pfam" id="PF13155">
    <property type="entry name" value="Toprim_2"/>
    <property type="match status" value="1"/>
</dbReference>
<keyword evidence="1 12" id="KW-0240">DNA-directed RNA polymerase</keyword>
<dbReference type="PROSITE" id="PS50880">
    <property type="entry name" value="TOPRIM"/>
    <property type="match status" value="1"/>
</dbReference>
<protein>
    <recommendedName>
        <fullName evidence="12 13">DNA primase</fullName>
        <ecNumber evidence="12">2.7.7.101</ecNumber>
    </recommendedName>
</protein>
<dbReference type="FunFam" id="3.90.580.10:FF:000001">
    <property type="entry name" value="DNA primase"/>
    <property type="match status" value="1"/>
</dbReference>
<dbReference type="Gene3D" id="3.90.980.10">
    <property type="entry name" value="DNA primase, catalytic core, N-terminal domain"/>
    <property type="match status" value="1"/>
</dbReference>
<keyword evidence="17" id="KW-1185">Reference proteome</keyword>
<accession>Q7VQR1</accession>
<keyword evidence="6 12" id="KW-0479">Metal-binding</keyword>
<evidence type="ECO:0000256" key="8">
    <source>
        <dbReference type="ARBA" id="ARBA00022833"/>
    </source>
</evidence>
<keyword evidence="4 12" id="KW-0548">Nucleotidyltransferase</keyword>
<dbReference type="GO" id="GO:1990077">
    <property type="term" value="C:primosome complex"/>
    <property type="evidence" value="ECO:0007669"/>
    <property type="project" value="UniProtKB-KW"/>
</dbReference>
<keyword evidence="3 12" id="KW-0808">Transferase</keyword>
<sequence>MINRIPQALIDELISRTNIVHIINQRIPLKKQGSNFIACCPFHVEKTPSFTVNLKKKFYYCFSCGSHGNIINFLMHHDQLTFIESIQQLSILHGISIKHFLYKTKNNNYHGDIIYTFMRDICNYYQNNLKHKKYSYAYKYLKNRGLTDSSIIDFKIGFAPMGWNNILTNINLSSYNHKLIHQSGMWIKYHQNKKYDRFRNRIMFPMHNKLGKIIAFGGRLIQNNNTEPKYLNSPDTYIFKKNQYLYGFYEICTKYKNIPYILLVEGYIDVIILTQFGVNYAVASLGTSITINHIQLIYSVTNQMICCYDGDSAGKKAAWRTLNIILPYLHDHREICFMFLPVKEDPDTLIRKIGKDNFLKQISKAQSLSNFIFDTLLHKVKIQTLEGRVKLSHLILPMINKIPGQILKLCLLQQLSNKIGILDENKLNQLLIQHSPTLTSNVQNNDITYNIKHILIGLLIQNPKLAKLVPTIKGLKECKDNIIIEFVKLVKLCKSYPYLTTEQLIHYYHQHDENNCFTNIIRLAHWNHMITDDMITVTFIDTLTKLYDLILEHRQNILISRDRTSTLKIEERQELWLLNQTLSKHTLT</sequence>
<dbReference type="KEGG" id="bfl:Bfl057"/>
<evidence type="ECO:0000256" key="1">
    <source>
        <dbReference type="ARBA" id="ARBA00022478"/>
    </source>
</evidence>
<evidence type="ECO:0000256" key="14">
    <source>
        <dbReference type="PIRSR" id="PIRSR002811-1"/>
    </source>
</evidence>
<evidence type="ECO:0000256" key="5">
    <source>
        <dbReference type="ARBA" id="ARBA00022705"/>
    </source>
</evidence>
<dbReference type="SUPFAM" id="SSF56731">
    <property type="entry name" value="DNA primase core"/>
    <property type="match status" value="1"/>
</dbReference>
<reference evidence="16 17" key="1">
    <citation type="journal article" date="2003" name="Proc. Natl. Acad. Sci. U.S.A.">
        <title>The genome sequence of Blochmannia floridanus: comparative analysis of reduced genomes.</title>
        <authorList>
            <person name="Gil R."/>
            <person name="Silva F.J."/>
            <person name="Zientz E."/>
            <person name="Delmotte F."/>
            <person name="Gonzalez-Candelas F."/>
            <person name="Latorre A."/>
            <person name="Rausell C."/>
            <person name="Kramerbeek J."/>
            <person name="Gadau J."/>
            <person name="Hoelldobler B."/>
            <person name="van Ham R.C.H.J."/>
            <person name="Gross R."/>
            <person name="Moya A."/>
        </authorList>
    </citation>
    <scope>NUCLEOTIDE SEQUENCE [LARGE SCALE GENOMIC DNA]</scope>
</reference>
<keyword evidence="7 12" id="KW-0863">Zinc-finger</keyword>
<dbReference type="InterPro" id="IPR050219">
    <property type="entry name" value="DnaG_primase"/>
</dbReference>
<evidence type="ECO:0000256" key="2">
    <source>
        <dbReference type="ARBA" id="ARBA00022515"/>
    </source>
</evidence>
<evidence type="ECO:0000256" key="11">
    <source>
        <dbReference type="ARBA" id="ARBA00023163"/>
    </source>
</evidence>
<evidence type="ECO:0000256" key="10">
    <source>
        <dbReference type="ARBA" id="ARBA00023125"/>
    </source>
</evidence>
<dbReference type="Pfam" id="PF01807">
    <property type="entry name" value="Zn_ribbon_DnaG"/>
    <property type="match status" value="1"/>
</dbReference>
<comment type="similarity">
    <text evidence="12 13">Belongs to the DnaG primase family.</text>
</comment>
<dbReference type="SUPFAM" id="SSF57783">
    <property type="entry name" value="Zinc beta-ribbon"/>
    <property type="match status" value="1"/>
</dbReference>
<dbReference type="Gene3D" id="1.10.860.10">
    <property type="entry name" value="DNAb Helicase, Chain A"/>
    <property type="match status" value="1"/>
</dbReference>
<keyword evidence="10 12" id="KW-0238">DNA-binding</keyword>
<evidence type="ECO:0000313" key="17">
    <source>
        <dbReference type="Proteomes" id="UP000002192"/>
    </source>
</evidence>
<comment type="catalytic activity">
    <reaction evidence="12">
        <text>ssDNA + n NTP = ssDNA/pppN(pN)n-1 hybrid + (n-1) diphosphate.</text>
        <dbReference type="EC" id="2.7.7.101"/>
    </reaction>
</comment>
<dbReference type="GO" id="GO:0005737">
    <property type="term" value="C:cytoplasm"/>
    <property type="evidence" value="ECO:0007669"/>
    <property type="project" value="TreeGrafter"/>
</dbReference>
<dbReference type="Proteomes" id="UP000002192">
    <property type="component" value="Chromosome"/>
</dbReference>
<dbReference type="SMART" id="SM00766">
    <property type="entry name" value="DnaG_DnaB_bind"/>
    <property type="match status" value="1"/>
</dbReference>
<dbReference type="InterPro" id="IPR036977">
    <property type="entry name" value="DNA_primase_Znf_CHC2"/>
</dbReference>
<dbReference type="InterPro" id="IPR002694">
    <property type="entry name" value="Znf_CHC2"/>
</dbReference>
<dbReference type="InterPro" id="IPR016136">
    <property type="entry name" value="DNA_helicase_N/primase_C"/>
</dbReference>
<feature type="domain" description="Toprim" evidence="15">
    <location>
        <begin position="259"/>
        <end position="341"/>
    </location>
</feature>
<comment type="domain">
    <text evidence="12">Contains an N-terminal zinc-binding domain, a central core domain that contains the primase activity, and a C-terminal DnaB-binding domain.</text>
</comment>
<dbReference type="InterPro" id="IPR013264">
    <property type="entry name" value="DNAG_N"/>
</dbReference>
<dbReference type="NCBIfam" id="TIGR01391">
    <property type="entry name" value="dnaG"/>
    <property type="match status" value="1"/>
</dbReference>
<dbReference type="eggNOG" id="COG0358">
    <property type="taxonomic scope" value="Bacteria"/>
</dbReference>
<dbReference type="HAMAP" id="MF_00974">
    <property type="entry name" value="DNA_primase_DnaG"/>
    <property type="match status" value="1"/>
</dbReference>
<dbReference type="PANTHER" id="PTHR30313">
    <property type="entry name" value="DNA PRIMASE"/>
    <property type="match status" value="1"/>
</dbReference>
<dbReference type="EC" id="2.7.7.101" evidence="12"/>